<evidence type="ECO:0000313" key="7">
    <source>
        <dbReference type="EMBL" id="AQS57228.1"/>
    </source>
</evidence>
<evidence type="ECO:0000256" key="1">
    <source>
        <dbReference type="ARBA" id="ARBA00004141"/>
    </source>
</evidence>
<keyword evidence="4 6" id="KW-1133">Transmembrane helix</keyword>
<gene>
    <name evidence="7" type="ORF">B0W44_17250</name>
</gene>
<evidence type="ECO:0000313" key="8">
    <source>
        <dbReference type="Proteomes" id="UP000188603"/>
    </source>
</evidence>
<feature type="transmembrane region" description="Helical" evidence="6">
    <location>
        <begin position="97"/>
        <end position="118"/>
    </location>
</feature>
<dbReference type="OrthoDB" id="166227at2"/>
<keyword evidence="8" id="KW-1185">Reference proteome</keyword>
<keyword evidence="2" id="KW-1003">Cell membrane</keyword>
<dbReference type="RefSeq" id="WP_077721097.1">
    <property type="nucleotide sequence ID" value="NZ_CP019699.1"/>
</dbReference>
<dbReference type="Pfam" id="PF02361">
    <property type="entry name" value="CbiQ"/>
    <property type="match status" value="1"/>
</dbReference>
<dbReference type="CDD" id="cd16914">
    <property type="entry name" value="EcfT"/>
    <property type="match status" value="1"/>
</dbReference>
<evidence type="ECO:0000256" key="6">
    <source>
        <dbReference type="SAM" id="Phobius"/>
    </source>
</evidence>
<proteinExistence type="predicted"/>
<dbReference type="PANTHER" id="PTHR34857:SF2">
    <property type="entry name" value="SLL0384 PROTEIN"/>
    <property type="match status" value="1"/>
</dbReference>
<keyword evidence="5 6" id="KW-0472">Membrane</keyword>
<evidence type="ECO:0000256" key="3">
    <source>
        <dbReference type="ARBA" id="ARBA00022692"/>
    </source>
</evidence>
<dbReference type="PANTHER" id="PTHR34857">
    <property type="entry name" value="SLL0384 PROTEIN"/>
    <property type="match status" value="1"/>
</dbReference>
<evidence type="ECO:0000256" key="2">
    <source>
        <dbReference type="ARBA" id="ARBA00022475"/>
    </source>
</evidence>
<dbReference type="Proteomes" id="UP000188603">
    <property type="component" value="Chromosome"/>
</dbReference>
<dbReference type="EMBL" id="CP019699">
    <property type="protein sequence ID" value="AQS57228.1"/>
    <property type="molecule type" value="Genomic_DNA"/>
</dbReference>
<dbReference type="KEGG" id="ntr:B0W44_17250"/>
<dbReference type="InterPro" id="IPR051611">
    <property type="entry name" value="ECF_transporter_component"/>
</dbReference>
<dbReference type="AlphaFoldDB" id="A0A1U9KB11"/>
<comment type="subcellular location">
    <subcellularLocation>
        <location evidence="1">Membrane</location>
        <topology evidence="1">Multi-pass membrane protein</topology>
    </subcellularLocation>
</comment>
<evidence type="ECO:0000256" key="5">
    <source>
        <dbReference type="ARBA" id="ARBA00023136"/>
    </source>
</evidence>
<accession>A0A1U9KB11</accession>
<dbReference type="InterPro" id="IPR003339">
    <property type="entry name" value="ABC/ECF_trnsptr_transmembrane"/>
</dbReference>
<dbReference type="GO" id="GO:0005886">
    <property type="term" value="C:plasma membrane"/>
    <property type="evidence" value="ECO:0007669"/>
    <property type="project" value="UniProtKB-ARBA"/>
</dbReference>
<feature type="transmembrane region" description="Helical" evidence="6">
    <location>
        <begin position="20"/>
        <end position="48"/>
    </location>
</feature>
<sequence>MEKTNWFLELYPTTKLFVTLFMVVSAFLVEGYWYAYLMLPVCLIIAYFTETSKELWSLVMKGLLPICLFIFLFQIFFHPGETVWWTWHTLSITQEGIDFSLILTSRIVAVGSAIILFFRVTPVKDFVYALEKLGLSPKATYVVLATFNIIPEMHKLSLAIMDAQKTRGVETEGNLLVRAKAFLPTLAPLILTSIAHTEERAITLEARAFTVPVKKTSLYQLKKTKKDTGVRALILILLIIIVVWRFVL</sequence>
<feature type="transmembrane region" description="Helical" evidence="6">
    <location>
        <begin position="228"/>
        <end position="247"/>
    </location>
</feature>
<organism evidence="7 8">
    <name type="scientific">Novibacillus thermophilus</name>
    <dbReference type="NCBI Taxonomy" id="1471761"/>
    <lineage>
        <taxon>Bacteria</taxon>
        <taxon>Bacillati</taxon>
        <taxon>Bacillota</taxon>
        <taxon>Bacilli</taxon>
        <taxon>Bacillales</taxon>
        <taxon>Thermoactinomycetaceae</taxon>
        <taxon>Novibacillus</taxon>
    </lineage>
</organism>
<evidence type="ECO:0000256" key="4">
    <source>
        <dbReference type="ARBA" id="ARBA00022989"/>
    </source>
</evidence>
<name>A0A1U9KB11_9BACL</name>
<dbReference type="STRING" id="1471761.B0W44_17250"/>
<feature type="transmembrane region" description="Helical" evidence="6">
    <location>
        <begin position="55"/>
        <end position="77"/>
    </location>
</feature>
<reference evidence="7 8" key="1">
    <citation type="journal article" date="2015" name="Int. J. Syst. Evol. Microbiol.">
        <title>Novibacillus thermophilus gen. nov., sp. nov., a Gram-staining-negative and moderately thermophilic member of the family Thermoactinomycetaceae.</title>
        <authorList>
            <person name="Yang G."/>
            <person name="Chen J."/>
            <person name="Zhou S."/>
        </authorList>
    </citation>
    <scope>NUCLEOTIDE SEQUENCE [LARGE SCALE GENOMIC DNA]</scope>
    <source>
        <strain evidence="7 8">SG-1</strain>
    </source>
</reference>
<protein>
    <submittedName>
        <fullName evidence="7">Cobalt transporter</fullName>
    </submittedName>
</protein>
<keyword evidence="3 6" id="KW-0812">Transmembrane</keyword>